<name>A0A9Q0E1C8_9TELE</name>
<sequence length="400" mass="43378">MENYYKASTVEDPSPCPFADLPPDTPQVRVKDGSKIRNILGFALSRVETPRPPPAGKEDGEPDDVTVETKKAGKPEDVTMETKEAAKPLSRQIVFTATGKGISKAITCTEIVKRRLRGGVHQRTSLEYCALRELWEPLEPTAGLDSLTVSRNVPAIWILLSRDPLDPAVPGYQAPGNFDGLWTQTSLPGERHEKGGGGWGAGGGSHNFDLSSKADLTKLFNSPVYGAERMQRPLGSMVQIGPLSHSGVRLTLKDGSTWLAHKGDGYGVSSQTVVVDTKHMSNNWQIKETKNFKGTKTVGDFVKTGGSDYSLFNDNCHQGAAGGGSHNFDLSRRSDLTKLFNSPVYGAERMQRPLGSMGQLGPLSHSGVRLTLKDGSTWLAHKGDWGQRLWGQFSDRGGGY</sequence>
<evidence type="ECO:0000256" key="4">
    <source>
        <dbReference type="SAM" id="MobiDB-lite"/>
    </source>
</evidence>
<protein>
    <recommendedName>
        <fullName evidence="5">DNA/RNA-binding protein Alba-like domain-containing protein</fullName>
    </recommendedName>
</protein>
<dbReference type="InterPro" id="IPR002775">
    <property type="entry name" value="DNA/RNA-bd_Alba-like"/>
</dbReference>
<dbReference type="PANTHER" id="PTHR13516:SF8">
    <property type="entry name" value="RIBONUCLEASE P PROTEIN SUBUNIT P25-LIKE PROTEIN"/>
    <property type="match status" value="1"/>
</dbReference>
<gene>
    <name evidence="6" type="ORF">NHX12_001770</name>
</gene>
<feature type="domain" description="DNA/RNA-binding protein Alba-like" evidence="5">
    <location>
        <begin position="28"/>
        <end position="127"/>
    </location>
</feature>
<comment type="caution">
    <text evidence="6">The sequence shown here is derived from an EMBL/GenBank/DDBJ whole genome shotgun (WGS) entry which is preliminary data.</text>
</comment>
<accession>A0A9Q0E1C8</accession>
<keyword evidence="7" id="KW-1185">Reference proteome</keyword>
<feature type="region of interest" description="Disordered" evidence="4">
    <location>
        <begin position="45"/>
        <end position="69"/>
    </location>
</feature>
<proteinExistence type="inferred from homology"/>
<evidence type="ECO:0000256" key="2">
    <source>
        <dbReference type="ARBA" id="ARBA00008018"/>
    </source>
</evidence>
<dbReference type="Pfam" id="PF01918">
    <property type="entry name" value="Alba"/>
    <property type="match status" value="1"/>
</dbReference>
<dbReference type="GO" id="GO:0001682">
    <property type="term" value="P:tRNA 5'-leader removal"/>
    <property type="evidence" value="ECO:0007669"/>
    <property type="project" value="TreeGrafter"/>
</dbReference>
<dbReference type="GO" id="GO:0003723">
    <property type="term" value="F:RNA binding"/>
    <property type="evidence" value="ECO:0007669"/>
    <property type="project" value="TreeGrafter"/>
</dbReference>
<dbReference type="Gene3D" id="3.30.110.20">
    <property type="entry name" value="Alba-like domain"/>
    <property type="match status" value="1"/>
</dbReference>
<comment type="subcellular location">
    <subcellularLocation>
        <location evidence="1">Nucleus</location>
    </subcellularLocation>
</comment>
<reference evidence="6" key="1">
    <citation type="submission" date="2022-07" db="EMBL/GenBank/DDBJ databases">
        <title>Chromosome-level genome of Muraenolepis orangiensis.</title>
        <authorList>
            <person name="Kim J."/>
        </authorList>
    </citation>
    <scope>NUCLEOTIDE SEQUENCE</scope>
    <source>
        <strain evidence="6">KU_S4_2022</strain>
        <tissue evidence="6">Muscle</tissue>
    </source>
</reference>
<evidence type="ECO:0000256" key="3">
    <source>
        <dbReference type="ARBA" id="ARBA00023242"/>
    </source>
</evidence>
<organism evidence="6 7">
    <name type="scientific">Muraenolepis orangiensis</name>
    <name type="common">Patagonian moray cod</name>
    <dbReference type="NCBI Taxonomy" id="630683"/>
    <lineage>
        <taxon>Eukaryota</taxon>
        <taxon>Metazoa</taxon>
        <taxon>Chordata</taxon>
        <taxon>Craniata</taxon>
        <taxon>Vertebrata</taxon>
        <taxon>Euteleostomi</taxon>
        <taxon>Actinopterygii</taxon>
        <taxon>Neopterygii</taxon>
        <taxon>Teleostei</taxon>
        <taxon>Neoteleostei</taxon>
        <taxon>Acanthomorphata</taxon>
        <taxon>Zeiogadaria</taxon>
        <taxon>Gadariae</taxon>
        <taxon>Gadiformes</taxon>
        <taxon>Muraenolepidoidei</taxon>
        <taxon>Muraenolepididae</taxon>
        <taxon>Muraenolepis</taxon>
    </lineage>
</organism>
<keyword evidence="3" id="KW-0539">Nucleus</keyword>
<evidence type="ECO:0000313" key="7">
    <source>
        <dbReference type="Proteomes" id="UP001148018"/>
    </source>
</evidence>
<dbReference type="PANTHER" id="PTHR13516">
    <property type="entry name" value="RIBONUCLEASE P SUBUNIT P25"/>
    <property type="match status" value="1"/>
</dbReference>
<evidence type="ECO:0000313" key="6">
    <source>
        <dbReference type="EMBL" id="KAJ3598259.1"/>
    </source>
</evidence>
<dbReference type="SUPFAM" id="SSF82704">
    <property type="entry name" value="AlbA-like"/>
    <property type="match status" value="1"/>
</dbReference>
<comment type="similarity">
    <text evidence="2">Belongs to the histone-like Alba family.</text>
</comment>
<dbReference type="GO" id="GO:0000172">
    <property type="term" value="C:ribonuclease MRP complex"/>
    <property type="evidence" value="ECO:0007669"/>
    <property type="project" value="TreeGrafter"/>
</dbReference>
<dbReference type="Proteomes" id="UP001148018">
    <property type="component" value="Unassembled WGS sequence"/>
</dbReference>
<feature type="region of interest" description="Disordered" evidence="4">
    <location>
        <begin position="1"/>
        <end position="24"/>
    </location>
</feature>
<dbReference type="OrthoDB" id="424402at2759"/>
<evidence type="ECO:0000256" key="1">
    <source>
        <dbReference type="ARBA" id="ARBA00004123"/>
    </source>
</evidence>
<dbReference type="InterPro" id="IPR036882">
    <property type="entry name" value="Alba-like_dom_sf"/>
</dbReference>
<evidence type="ECO:0000259" key="5">
    <source>
        <dbReference type="Pfam" id="PF01918"/>
    </source>
</evidence>
<dbReference type="EMBL" id="JANIIK010000109">
    <property type="protein sequence ID" value="KAJ3598259.1"/>
    <property type="molecule type" value="Genomic_DNA"/>
</dbReference>
<dbReference type="InterPro" id="IPR051958">
    <property type="entry name" value="Alba-like_NAB"/>
</dbReference>
<dbReference type="GO" id="GO:0005634">
    <property type="term" value="C:nucleus"/>
    <property type="evidence" value="ECO:0007669"/>
    <property type="project" value="UniProtKB-SubCell"/>
</dbReference>
<dbReference type="AlphaFoldDB" id="A0A9Q0E1C8"/>